<name>A0A7R9PUU8_9ACAR</name>
<dbReference type="InterPro" id="IPR021950">
    <property type="entry name" value="Spt20"/>
</dbReference>
<dbReference type="GO" id="GO:0000124">
    <property type="term" value="C:SAGA complex"/>
    <property type="evidence" value="ECO:0007669"/>
    <property type="project" value="InterPro"/>
</dbReference>
<dbReference type="EMBL" id="CAJPIZ010000724">
    <property type="protein sequence ID" value="CAG2102136.1"/>
    <property type="molecule type" value="Genomic_DNA"/>
</dbReference>
<dbReference type="PANTHER" id="PTHR13526">
    <property type="entry name" value="TRANSCRIPTION FACTOR SPT20 HOMOLOG"/>
    <property type="match status" value="1"/>
</dbReference>
<dbReference type="InterPro" id="IPR046468">
    <property type="entry name" value="Spt20-like_SEP"/>
</dbReference>
<evidence type="ECO:0000259" key="2">
    <source>
        <dbReference type="Pfam" id="PF12090"/>
    </source>
</evidence>
<reference evidence="3" key="1">
    <citation type="submission" date="2020-11" db="EMBL/GenBank/DDBJ databases">
        <authorList>
            <person name="Tran Van P."/>
        </authorList>
    </citation>
    <scope>NUCLEOTIDE SEQUENCE</scope>
</reference>
<comment type="similarity">
    <text evidence="1">Belongs to the SPT20 family.</text>
</comment>
<dbReference type="GO" id="GO:0003712">
    <property type="term" value="F:transcription coregulator activity"/>
    <property type="evidence" value="ECO:0007669"/>
    <property type="project" value="InterPro"/>
</dbReference>
<proteinExistence type="inferred from homology"/>
<protein>
    <recommendedName>
        <fullName evidence="2">Spt20-like SEP domain-containing protein</fullName>
    </recommendedName>
</protein>
<dbReference type="Proteomes" id="UP000759131">
    <property type="component" value="Unassembled WGS sequence"/>
</dbReference>
<organism evidence="3">
    <name type="scientific">Medioppia subpectinata</name>
    <dbReference type="NCBI Taxonomy" id="1979941"/>
    <lineage>
        <taxon>Eukaryota</taxon>
        <taxon>Metazoa</taxon>
        <taxon>Ecdysozoa</taxon>
        <taxon>Arthropoda</taxon>
        <taxon>Chelicerata</taxon>
        <taxon>Arachnida</taxon>
        <taxon>Acari</taxon>
        <taxon>Acariformes</taxon>
        <taxon>Sarcoptiformes</taxon>
        <taxon>Oribatida</taxon>
        <taxon>Brachypylina</taxon>
        <taxon>Oppioidea</taxon>
        <taxon>Oppiidae</taxon>
        <taxon>Medioppia</taxon>
    </lineage>
</organism>
<dbReference type="PANTHER" id="PTHR13526:SF8">
    <property type="entry name" value="TRANSCRIPTION FACTOR SPT20 HOMOLOG"/>
    <property type="match status" value="1"/>
</dbReference>
<keyword evidence="4" id="KW-1185">Reference proteome</keyword>
<dbReference type="EMBL" id="OC855299">
    <property type="protein sequence ID" value="CAD7621706.1"/>
    <property type="molecule type" value="Genomic_DNA"/>
</dbReference>
<evidence type="ECO:0000313" key="3">
    <source>
        <dbReference type="EMBL" id="CAD7621706.1"/>
    </source>
</evidence>
<gene>
    <name evidence="3" type="ORF">OSB1V03_LOCUS2177</name>
</gene>
<dbReference type="AlphaFoldDB" id="A0A7R9PUU8"/>
<evidence type="ECO:0000313" key="4">
    <source>
        <dbReference type="Proteomes" id="UP000759131"/>
    </source>
</evidence>
<sequence length="769" mass="84985">MKIHFFELSQNDWTQLRPKDIKESKHSNQNKSIDERLLDLLLEEKQKTSKQKNHNSGSHVLKKLVLKEKLNHFVLSLYSGSDGYTIGLKLSDSENVIETMRLPYEENQLLDYIDNEELPPFLVDFIENSPLIHCNLFQTGCLIFEVRDYRRGSPSHSLHHSSQWVLLRPSTQSLTNDVINIINNSSDEYLWTNEDKAELESQLLLATAPNLCLDPSPSVAILSNKLWRKKRMFRDISFLKLSKKCSQISTNRVKKFESLAAPKIFRLHEFLKKRSNKSNSQTKVNKSIHMDTSEPIYEPFSIKNIGVDKIAKELPKPLVNVDNSLTKIEEYKMDFMDDNRRSLTTVNILHRSIDDMYFGQLVIDRQGHLRGSTSTFCLGTKLSTKRYVDQFTEILTENGRKSVKIVHTMAGQVPQISYTPAATAQGLTITATKEALDDEPIAIVSTPPKKPKLITIEQSSPSVPTSILQSPIISPTISTPSITSHIKPQETITIPAVTSDSIATPLLTAGIHATTGTTHIPESALAVIFTPSSGITKSIQQIECADTSHQTVSTATPLPTGVSLASLSLAPVQQNLRLHNLVSITPQGMAVPISLTMMPTATGAQPSIMTTPGSMIVSLDQSQQKDDDHSGVSVTYATAPTTVLMSTGSAGNNLLSVPIGMTGSLGVHQLNAQFINQLKHNSGQIRTTGPQVSLLQMSSAPSVPLLRPLAPHTYAPSSSTTTFTQIQSNLMSGPTLTPQQQFTNVLKRQVQQTQQLAPQKTPRKRATKK</sequence>
<dbReference type="Pfam" id="PF12090">
    <property type="entry name" value="Spt20_SEP"/>
    <property type="match status" value="1"/>
</dbReference>
<feature type="domain" description="Spt20-like SEP" evidence="2">
    <location>
        <begin position="69"/>
        <end position="224"/>
    </location>
</feature>
<accession>A0A7R9PUU8</accession>
<evidence type="ECO:0000256" key="1">
    <source>
        <dbReference type="ARBA" id="ARBA00009112"/>
    </source>
</evidence>
<dbReference type="GO" id="GO:0006357">
    <property type="term" value="P:regulation of transcription by RNA polymerase II"/>
    <property type="evidence" value="ECO:0007669"/>
    <property type="project" value="TreeGrafter"/>
</dbReference>
<dbReference type="OrthoDB" id="1932706at2759"/>